<protein>
    <submittedName>
        <fullName evidence="2">Uncharacterized protein</fullName>
    </submittedName>
</protein>
<dbReference type="RefSeq" id="WP_198150143.1">
    <property type="nucleotide sequence ID" value="NZ_BMDY01000015.1"/>
</dbReference>
<dbReference type="Proteomes" id="UP000651977">
    <property type="component" value="Unassembled WGS sequence"/>
</dbReference>
<proteinExistence type="predicted"/>
<feature type="region of interest" description="Disordered" evidence="1">
    <location>
        <begin position="99"/>
        <end position="124"/>
    </location>
</feature>
<reference evidence="3" key="1">
    <citation type="journal article" date="2019" name="Int. J. Syst. Evol. Microbiol.">
        <title>The Global Catalogue of Microorganisms (GCM) 10K type strain sequencing project: providing services to taxonomists for standard genome sequencing and annotation.</title>
        <authorList>
            <consortium name="The Broad Institute Genomics Platform"/>
            <consortium name="The Broad Institute Genome Sequencing Center for Infectious Disease"/>
            <person name="Wu L."/>
            <person name="Ma J."/>
        </authorList>
    </citation>
    <scope>NUCLEOTIDE SEQUENCE [LARGE SCALE GENOMIC DNA]</scope>
    <source>
        <strain evidence="3">CGMCC 1.10131</strain>
    </source>
</reference>
<dbReference type="EMBL" id="BMDY01000015">
    <property type="protein sequence ID" value="GGB10802.1"/>
    <property type="molecule type" value="Genomic_DNA"/>
</dbReference>
<accession>A0ABQ1I4B0</accession>
<sequence>MRSLIKLDRAMQIKRIEGKAALEQCLLAKQTLKFSCKRYLQEHPWTSVGVSALLAIAVTKLGKASRVKSSISSMRLLLNGALDLNKWDINKQLSRASASQATSSAALSSETKAASSQYSESSAQ</sequence>
<organism evidence="2 3">
    <name type="scientific">Agarivorans gilvus</name>
    <dbReference type="NCBI Taxonomy" id="680279"/>
    <lineage>
        <taxon>Bacteria</taxon>
        <taxon>Pseudomonadati</taxon>
        <taxon>Pseudomonadota</taxon>
        <taxon>Gammaproteobacteria</taxon>
        <taxon>Alteromonadales</taxon>
        <taxon>Alteromonadaceae</taxon>
        <taxon>Agarivorans</taxon>
    </lineage>
</organism>
<comment type="caution">
    <text evidence="2">The sequence shown here is derived from an EMBL/GenBank/DDBJ whole genome shotgun (WGS) entry which is preliminary data.</text>
</comment>
<evidence type="ECO:0000313" key="3">
    <source>
        <dbReference type="Proteomes" id="UP000651977"/>
    </source>
</evidence>
<keyword evidence="3" id="KW-1185">Reference proteome</keyword>
<name>A0ABQ1I4B0_9ALTE</name>
<evidence type="ECO:0000256" key="1">
    <source>
        <dbReference type="SAM" id="MobiDB-lite"/>
    </source>
</evidence>
<gene>
    <name evidence="2" type="ORF">GCM10007414_25230</name>
</gene>
<evidence type="ECO:0000313" key="2">
    <source>
        <dbReference type="EMBL" id="GGB10802.1"/>
    </source>
</evidence>